<dbReference type="InterPro" id="IPR036709">
    <property type="entry name" value="Autotransporte_beta_dom_sf"/>
</dbReference>
<dbReference type="SUPFAM" id="SSF103515">
    <property type="entry name" value="Autotransporter"/>
    <property type="match status" value="1"/>
</dbReference>
<evidence type="ECO:0000256" key="1">
    <source>
        <dbReference type="SAM" id="MobiDB-lite"/>
    </source>
</evidence>
<evidence type="ECO:0000259" key="2">
    <source>
        <dbReference type="PROSITE" id="PS51208"/>
    </source>
</evidence>
<dbReference type="Gene3D" id="2.40.128.130">
    <property type="entry name" value="Autotransporter beta-domain"/>
    <property type="match status" value="1"/>
</dbReference>
<feature type="compositionally biased region" description="Polar residues" evidence="1">
    <location>
        <begin position="1"/>
        <end position="10"/>
    </location>
</feature>
<protein>
    <submittedName>
        <fullName evidence="3">Autotransporter domain-containing protein</fullName>
    </submittedName>
</protein>
<gene>
    <name evidence="3" type="ORF">DWU98_19720</name>
</gene>
<dbReference type="RefSeq" id="WP_115497306.1">
    <property type="nucleotide sequence ID" value="NZ_QRBE01000017.1"/>
</dbReference>
<proteinExistence type="predicted"/>
<reference evidence="3 4" key="1">
    <citation type="submission" date="2018-07" db="EMBL/GenBank/DDBJ databases">
        <title>Dyella monticola sp. nov. and Dyella psychrodurans sp. nov. isolated from monsoon evergreen broad-leaved forest soil of Dinghu Mountain, China.</title>
        <authorList>
            <person name="Gao Z."/>
            <person name="Qiu L."/>
        </authorList>
    </citation>
    <scope>NUCLEOTIDE SEQUENCE [LARGE SCALE GENOMIC DNA]</scope>
    <source>
        <strain evidence="3 4">4G-K06</strain>
    </source>
</reference>
<sequence>MSGGSSTKGQSNGSYESNSNNGGNGTNANMSAGGNSGGANSNNYTTNSEGSNSYDHPKGADNNSATNANYGTNHGANDGNYRNDSGNANTHNYVSGGGTNENNGNAHGSGYANSGGNGHMNGNANGTQSDFYASNGGAKGANGSSLSGGANNYAHGGSGGYGNGSPYGANPNYGGSNGSSNTAYGSNGNSGTHNDNGYASNGAGGGYTNAGSYGANGNNYAGNNASNGYAKGEGNQVNGNTGSGHGNSGGIQGGSYAYAGGVTGNNISGGANRYTSYGGASANNGNVYGANGTGRYAYSSNGNRNANGNAEVNNSYTCRISTEDNGRPSVWAHFLGAGGTTAHSSGSSSVDEYQSFRSNGPTYSYNLYGFQAGSSLLERVYGDGSHDSIGWYTGYARANSIVNDVYGGFAGRVWMDSYVLGIHWDHCSSSGWDFKAALQGSRYTNVNSESVEGQNFRTNGWGDTATVEIDRAFRLGRSGWAIEPQAQAIYQRLSFASGQDAYAQISYRDSTAGYGRMGARLIKPFSNNGTPLYFWFNANVWSCFGCNAKTIFASTTGLEPLTLRSSIGGTWFQFGPGVAMSATRRASLFATLEYVDGIEGNTGHGLQGDIGFRLTW</sequence>
<keyword evidence="4" id="KW-1185">Reference proteome</keyword>
<dbReference type="InterPro" id="IPR005546">
    <property type="entry name" value="Autotransporte_beta"/>
</dbReference>
<dbReference type="PRINTS" id="PR01484">
    <property type="entry name" value="PRTACTNFAMLY"/>
</dbReference>
<evidence type="ECO:0000313" key="3">
    <source>
        <dbReference type="EMBL" id="RDS79102.1"/>
    </source>
</evidence>
<evidence type="ECO:0000313" key="4">
    <source>
        <dbReference type="Proteomes" id="UP000254258"/>
    </source>
</evidence>
<accession>A0A370WSK1</accession>
<dbReference type="PROSITE" id="PS51208">
    <property type="entry name" value="AUTOTRANSPORTER"/>
    <property type="match status" value="1"/>
</dbReference>
<dbReference type="EMBL" id="QRBE01000017">
    <property type="protein sequence ID" value="RDS79102.1"/>
    <property type="molecule type" value="Genomic_DNA"/>
</dbReference>
<dbReference type="Pfam" id="PF03797">
    <property type="entry name" value="Autotransporter"/>
    <property type="match status" value="1"/>
</dbReference>
<feature type="region of interest" description="Disordered" evidence="1">
    <location>
        <begin position="1"/>
        <end position="127"/>
    </location>
</feature>
<feature type="compositionally biased region" description="Polar residues" evidence="1">
    <location>
        <begin position="61"/>
        <end position="93"/>
    </location>
</feature>
<dbReference type="SMART" id="SM00869">
    <property type="entry name" value="Autotransporter"/>
    <property type="match status" value="1"/>
</dbReference>
<dbReference type="OrthoDB" id="6053567at2"/>
<dbReference type="Proteomes" id="UP000254258">
    <property type="component" value="Unassembled WGS sequence"/>
</dbReference>
<feature type="compositionally biased region" description="Low complexity" evidence="1">
    <location>
        <begin position="11"/>
        <end position="48"/>
    </location>
</feature>
<dbReference type="AlphaFoldDB" id="A0A370WSK1"/>
<organism evidence="3 4">
    <name type="scientific">Dyella monticola</name>
    <dbReference type="NCBI Taxonomy" id="1927958"/>
    <lineage>
        <taxon>Bacteria</taxon>
        <taxon>Pseudomonadati</taxon>
        <taxon>Pseudomonadota</taxon>
        <taxon>Gammaproteobacteria</taxon>
        <taxon>Lysobacterales</taxon>
        <taxon>Rhodanobacteraceae</taxon>
        <taxon>Dyella</taxon>
    </lineage>
</organism>
<dbReference type="InterPro" id="IPR003991">
    <property type="entry name" value="Pertactin_virulence_factor"/>
</dbReference>
<name>A0A370WSK1_9GAMM</name>
<feature type="domain" description="Autotransporter" evidence="2">
    <location>
        <begin position="323"/>
        <end position="616"/>
    </location>
</feature>
<comment type="caution">
    <text evidence="3">The sequence shown here is derived from an EMBL/GenBank/DDBJ whole genome shotgun (WGS) entry which is preliminary data.</text>
</comment>